<dbReference type="OrthoDB" id="4254536at2"/>
<reference evidence="1 2" key="1">
    <citation type="submission" date="2019-12" db="EMBL/GenBank/DDBJ databases">
        <title>Whole genome shotgun sequence of Streptomyces tubercidicus NBRC 13090.</title>
        <authorList>
            <person name="Ichikawa N."/>
            <person name="Kimura A."/>
            <person name="Kitahashi Y."/>
            <person name="Komaki H."/>
            <person name="Tamura T."/>
        </authorList>
    </citation>
    <scope>NUCLEOTIDE SEQUENCE [LARGE SCALE GENOMIC DNA]</scope>
    <source>
        <strain evidence="1 2">NBRC 13090</strain>
    </source>
</reference>
<evidence type="ECO:0000313" key="2">
    <source>
        <dbReference type="Proteomes" id="UP000431826"/>
    </source>
</evidence>
<organism evidence="1 2">
    <name type="scientific">Streptomyces tubercidicus</name>
    <dbReference type="NCBI Taxonomy" id="47759"/>
    <lineage>
        <taxon>Bacteria</taxon>
        <taxon>Bacillati</taxon>
        <taxon>Actinomycetota</taxon>
        <taxon>Actinomycetes</taxon>
        <taxon>Kitasatosporales</taxon>
        <taxon>Streptomycetaceae</taxon>
        <taxon>Streptomyces</taxon>
    </lineage>
</organism>
<gene>
    <name evidence="1" type="ORF">Stube_62450</name>
</gene>
<keyword evidence="2" id="KW-1185">Reference proteome</keyword>
<dbReference type="Proteomes" id="UP000431826">
    <property type="component" value="Unassembled WGS sequence"/>
</dbReference>
<name>A0A640V1X2_9ACTN</name>
<dbReference type="RefSeq" id="WP_159748606.1">
    <property type="nucleotide sequence ID" value="NZ_BLIR01000003.1"/>
</dbReference>
<protein>
    <submittedName>
        <fullName evidence="1">Uncharacterized protein</fullName>
    </submittedName>
</protein>
<accession>A0A640V1X2</accession>
<dbReference type="AlphaFoldDB" id="A0A640V1X2"/>
<dbReference type="EMBL" id="BLIR01000003">
    <property type="protein sequence ID" value="GFE41572.1"/>
    <property type="molecule type" value="Genomic_DNA"/>
</dbReference>
<evidence type="ECO:0000313" key="1">
    <source>
        <dbReference type="EMBL" id="GFE41572.1"/>
    </source>
</evidence>
<dbReference type="GeneID" id="96287304"/>
<proteinExistence type="predicted"/>
<comment type="caution">
    <text evidence="1">The sequence shown here is derived from an EMBL/GenBank/DDBJ whole genome shotgun (WGS) entry which is preliminary data.</text>
</comment>
<sequence>MAVLYLDALKCVTSEDWTGQDEPAIHLGGHGVVKTLQVEEGGEYNVDVTVHFTNEIAVTLVEKDDPDPDDNLGRKVISDKQGNRSVVFKRDGAHYELSYSVE</sequence>